<sequence length="267" mass="29740">MMQHHGAPLEPEDQLDPLGPFVDQQALNYSESRAGTSIIGSVAGGARHRLRPDDSQTEVSLATSYTVDSSTRMVRREGDREFNVLNELYSLPADDGNRLDKQHRAYCIILQGLYPNPETVRAVLAPEAGVTKRIMDIGCGSGIWCTEMSREFPHCQVLGIDLAPVPLLPEQIPPNCTFEMDDVNRGLEHHRGQYDLVHARTMGIGLTDYRKTLEHLSDCLKPGGMILYLDGDYDFCSGLPMRYVPCWSSSNPQGSYMQRVLYGTSGY</sequence>
<organism evidence="2 3">
    <name type="scientific">Serendipita vermifera MAFF 305830</name>
    <dbReference type="NCBI Taxonomy" id="933852"/>
    <lineage>
        <taxon>Eukaryota</taxon>
        <taxon>Fungi</taxon>
        <taxon>Dikarya</taxon>
        <taxon>Basidiomycota</taxon>
        <taxon>Agaricomycotina</taxon>
        <taxon>Agaricomycetes</taxon>
        <taxon>Sebacinales</taxon>
        <taxon>Serendipitaceae</taxon>
        <taxon>Serendipita</taxon>
    </lineage>
</organism>
<dbReference type="Pfam" id="PF13489">
    <property type="entry name" value="Methyltransf_23"/>
    <property type="match status" value="1"/>
</dbReference>
<evidence type="ECO:0000313" key="3">
    <source>
        <dbReference type="Proteomes" id="UP000054097"/>
    </source>
</evidence>
<dbReference type="PANTHER" id="PTHR43591">
    <property type="entry name" value="METHYLTRANSFERASE"/>
    <property type="match status" value="1"/>
</dbReference>
<dbReference type="EMBL" id="KN824333">
    <property type="protein sequence ID" value="KIM23687.1"/>
    <property type="molecule type" value="Genomic_DNA"/>
</dbReference>
<evidence type="ECO:0008006" key="4">
    <source>
        <dbReference type="Google" id="ProtNLM"/>
    </source>
</evidence>
<dbReference type="PANTHER" id="PTHR43591:SF105">
    <property type="entry name" value="METHYLTRANSFERASE DOMAIN-CONTAINING PROTEIN-RELATED"/>
    <property type="match status" value="1"/>
</dbReference>
<dbReference type="InterPro" id="IPR029063">
    <property type="entry name" value="SAM-dependent_MTases_sf"/>
</dbReference>
<dbReference type="CDD" id="cd02440">
    <property type="entry name" value="AdoMet_MTases"/>
    <property type="match status" value="1"/>
</dbReference>
<proteinExistence type="predicted"/>
<dbReference type="OrthoDB" id="2013972at2759"/>
<keyword evidence="3" id="KW-1185">Reference proteome</keyword>
<evidence type="ECO:0000313" key="2">
    <source>
        <dbReference type="EMBL" id="KIM23687.1"/>
    </source>
</evidence>
<dbReference type="Proteomes" id="UP000054097">
    <property type="component" value="Unassembled WGS sequence"/>
</dbReference>
<name>A0A0C2X2L8_SERVB</name>
<accession>A0A0C2X2L8</accession>
<dbReference type="Gene3D" id="3.40.50.150">
    <property type="entry name" value="Vaccinia Virus protein VP39"/>
    <property type="match status" value="1"/>
</dbReference>
<reference evidence="2 3" key="1">
    <citation type="submission" date="2014-04" db="EMBL/GenBank/DDBJ databases">
        <authorList>
            <consortium name="DOE Joint Genome Institute"/>
            <person name="Kuo A."/>
            <person name="Zuccaro A."/>
            <person name="Kohler A."/>
            <person name="Nagy L.G."/>
            <person name="Floudas D."/>
            <person name="Copeland A."/>
            <person name="Barry K.W."/>
            <person name="Cichocki N."/>
            <person name="Veneault-Fourrey C."/>
            <person name="LaButti K."/>
            <person name="Lindquist E.A."/>
            <person name="Lipzen A."/>
            <person name="Lundell T."/>
            <person name="Morin E."/>
            <person name="Murat C."/>
            <person name="Sun H."/>
            <person name="Tunlid A."/>
            <person name="Henrissat B."/>
            <person name="Grigoriev I.V."/>
            <person name="Hibbett D.S."/>
            <person name="Martin F."/>
            <person name="Nordberg H.P."/>
            <person name="Cantor M.N."/>
            <person name="Hua S.X."/>
        </authorList>
    </citation>
    <scope>NUCLEOTIDE SEQUENCE [LARGE SCALE GENOMIC DNA]</scope>
    <source>
        <strain evidence="2 3">MAFF 305830</strain>
    </source>
</reference>
<gene>
    <name evidence="2" type="ORF">M408DRAFT_251098</name>
</gene>
<dbReference type="AlphaFoldDB" id="A0A0C2X2L8"/>
<dbReference type="GO" id="GO:0008168">
    <property type="term" value="F:methyltransferase activity"/>
    <property type="evidence" value="ECO:0007669"/>
    <property type="project" value="TreeGrafter"/>
</dbReference>
<feature type="region of interest" description="Disordered" evidence="1">
    <location>
        <begin position="1"/>
        <end position="20"/>
    </location>
</feature>
<dbReference type="STRING" id="933852.A0A0C2X2L8"/>
<dbReference type="SUPFAM" id="SSF53335">
    <property type="entry name" value="S-adenosyl-L-methionine-dependent methyltransferases"/>
    <property type="match status" value="1"/>
</dbReference>
<dbReference type="HOGENOM" id="CLU_010595_5_0_1"/>
<reference evidence="3" key="2">
    <citation type="submission" date="2015-01" db="EMBL/GenBank/DDBJ databases">
        <title>Evolutionary Origins and Diversification of the Mycorrhizal Mutualists.</title>
        <authorList>
            <consortium name="DOE Joint Genome Institute"/>
            <consortium name="Mycorrhizal Genomics Consortium"/>
            <person name="Kohler A."/>
            <person name="Kuo A."/>
            <person name="Nagy L.G."/>
            <person name="Floudas D."/>
            <person name="Copeland A."/>
            <person name="Barry K.W."/>
            <person name="Cichocki N."/>
            <person name="Veneault-Fourrey C."/>
            <person name="LaButti K."/>
            <person name="Lindquist E.A."/>
            <person name="Lipzen A."/>
            <person name="Lundell T."/>
            <person name="Morin E."/>
            <person name="Murat C."/>
            <person name="Riley R."/>
            <person name="Ohm R."/>
            <person name="Sun H."/>
            <person name="Tunlid A."/>
            <person name="Henrissat B."/>
            <person name="Grigoriev I.V."/>
            <person name="Hibbett D.S."/>
            <person name="Martin F."/>
        </authorList>
    </citation>
    <scope>NUCLEOTIDE SEQUENCE [LARGE SCALE GENOMIC DNA]</scope>
    <source>
        <strain evidence="3">MAFF 305830</strain>
    </source>
</reference>
<protein>
    <recommendedName>
        <fullName evidence="4">Methyltransferase domain-containing protein</fullName>
    </recommendedName>
</protein>
<evidence type="ECO:0000256" key="1">
    <source>
        <dbReference type="SAM" id="MobiDB-lite"/>
    </source>
</evidence>